<dbReference type="InterPro" id="IPR013785">
    <property type="entry name" value="Aldolase_TIM"/>
</dbReference>
<gene>
    <name evidence="6" type="ORF">C8N45_10289</name>
</gene>
<comment type="caution">
    <text evidence="6">The sequence shown here is derived from an EMBL/GenBank/DDBJ whole genome shotgun (WGS) entry which is preliminary data.</text>
</comment>
<dbReference type="GO" id="GO:0046872">
    <property type="term" value="F:metal ion binding"/>
    <property type="evidence" value="ECO:0007669"/>
    <property type="project" value="UniProtKB-KW"/>
</dbReference>
<dbReference type="SUPFAM" id="SSF51604">
    <property type="entry name" value="Enolase C-terminal domain-like"/>
    <property type="match status" value="1"/>
</dbReference>
<dbReference type="Gene3D" id="3.20.20.120">
    <property type="entry name" value="Enolase-like C-terminal domain"/>
    <property type="match status" value="1"/>
</dbReference>
<keyword evidence="2" id="KW-0808">Transferase</keyword>
<dbReference type="InterPro" id="IPR036849">
    <property type="entry name" value="Enolase-like_C_sf"/>
</dbReference>
<feature type="region of interest" description="Disordered" evidence="5">
    <location>
        <begin position="284"/>
        <end position="306"/>
    </location>
</feature>
<keyword evidence="4" id="KW-0862">Zinc</keyword>
<organism evidence="6 7">
    <name type="scientific">Yoonia sediminilitoris</name>
    <dbReference type="NCBI Taxonomy" id="1286148"/>
    <lineage>
        <taxon>Bacteria</taxon>
        <taxon>Pseudomonadati</taxon>
        <taxon>Pseudomonadota</taxon>
        <taxon>Alphaproteobacteria</taxon>
        <taxon>Rhodobacterales</taxon>
        <taxon>Paracoccaceae</taxon>
        <taxon>Yoonia</taxon>
    </lineage>
</organism>
<dbReference type="Proteomes" id="UP000244523">
    <property type="component" value="Unassembled WGS sequence"/>
</dbReference>
<dbReference type="EMBL" id="QBUD01000002">
    <property type="protein sequence ID" value="PUB17079.1"/>
    <property type="molecule type" value="Genomic_DNA"/>
</dbReference>
<evidence type="ECO:0000256" key="5">
    <source>
        <dbReference type="SAM" id="MobiDB-lite"/>
    </source>
</evidence>
<dbReference type="Pfam" id="PF05853">
    <property type="entry name" value="BKACE"/>
    <property type="match status" value="1"/>
</dbReference>
<dbReference type="PANTHER" id="PTHR37418">
    <property type="entry name" value="3-KETO-5-AMINOHEXANOATE CLEAVAGE ENZYME-RELATED"/>
    <property type="match status" value="1"/>
</dbReference>
<evidence type="ECO:0000256" key="1">
    <source>
        <dbReference type="ARBA" id="ARBA00001947"/>
    </source>
</evidence>
<evidence type="ECO:0000313" key="7">
    <source>
        <dbReference type="Proteomes" id="UP000244523"/>
    </source>
</evidence>
<dbReference type="AlphaFoldDB" id="A0A2T6KLJ6"/>
<dbReference type="InterPro" id="IPR008567">
    <property type="entry name" value="BKACE"/>
</dbReference>
<evidence type="ECO:0000256" key="2">
    <source>
        <dbReference type="ARBA" id="ARBA00022679"/>
    </source>
</evidence>
<evidence type="ECO:0000256" key="4">
    <source>
        <dbReference type="ARBA" id="ARBA00022833"/>
    </source>
</evidence>
<accession>A0A2T6KLJ6</accession>
<dbReference type="GO" id="GO:0043720">
    <property type="term" value="F:3-keto-5-aminohexanoate cleavage activity"/>
    <property type="evidence" value="ECO:0007669"/>
    <property type="project" value="InterPro"/>
</dbReference>
<evidence type="ECO:0000313" key="6">
    <source>
        <dbReference type="EMBL" id="PUB17079.1"/>
    </source>
</evidence>
<comment type="cofactor">
    <cofactor evidence="1">
        <name>Zn(2+)</name>
        <dbReference type="ChEBI" id="CHEBI:29105"/>
    </cofactor>
</comment>
<evidence type="ECO:0000256" key="3">
    <source>
        <dbReference type="ARBA" id="ARBA00022723"/>
    </source>
</evidence>
<protein>
    <submittedName>
        <fullName evidence="6">Enolase-like protein</fullName>
    </submittedName>
</protein>
<keyword evidence="3" id="KW-0479">Metal-binding</keyword>
<sequence>MLLAQTVTLQIECKRPPYQVFRGFCGAGKIFANFLRFRAVAVSRNSSFAPHGPRTAAALQLFATVETLQWGTEFFGPLLLTEDILANPIAYSYFCMEIPRSPGIGVTLDPEKFAALKEGLEKHCPGMIIQFSTGGRSGAGQTRGEMLPLRPDMASLSVGSNNVPSRVYENPQDLVDWLTSEMLAYDVKPEIEAFDLSHILKAKDMADKGRLADTPYIQFVIGVKNARPVDRDVFDYDIHTVHRLAAFCAERSILIGEISVLLRGKTGRSCVLIASGKSQNYSRAEKKAVASGGEDTANSNGSPREEVQRTFSVCNVLSGGDESVLRMYVSDSGRRKSDTKICM</sequence>
<dbReference type="PANTHER" id="PTHR37418:SF2">
    <property type="entry name" value="3-KETO-5-AMINOHEXANOATE CLEAVAGE ENZYME"/>
    <property type="match status" value="1"/>
</dbReference>
<reference evidence="6 7" key="1">
    <citation type="submission" date="2018-04" db="EMBL/GenBank/DDBJ databases">
        <title>Genomic Encyclopedia of Archaeal and Bacterial Type Strains, Phase II (KMG-II): from individual species to whole genera.</title>
        <authorList>
            <person name="Goeker M."/>
        </authorList>
    </citation>
    <scope>NUCLEOTIDE SEQUENCE [LARGE SCALE GENOMIC DNA]</scope>
    <source>
        <strain evidence="6 7">DSM 29955</strain>
    </source>
</reference>
<dbReference type="Gene3D" id="3.20.20.70">
    <property type="entry name" value="Aldolase class I"/>
    <property type="match status" value="1"/>
</dbReference>
<proteinExistence type="predicted"/>
<name>A0A2T6KLJ6_9RHOB</name>
<keyword evidence="7" id="KW-1185">Reference proteome</keyword>